<evidence type="ECO:0000256" key="3">
    <source>
        <dbReference type="ARBA" id="ARBA00022692"/>
    </source>
</evidence>
<dbReference type="InterPro" id="IPR000849">
    <property type="entry name" value="Sugar_P_transporter"/>
</dbReference>
<dbReference type="CDD" id="cd17319">
    <property type="entry name" value="MFS_ExuT_GudP_like"/>
    <property type="match status" value="1"/>
</dbReference>
<evidence type="ECO:0000313" key="9">
    <source>
        <dbReference type="EMBL" id="NIY49877.1"/>
    </source>
</evidence>
<keyword evidence="2" id="KW-1003">Cell membrane</keyword>
<dbReference type="InterPro" id="IPR050382">
    <property type="entry name" value="MFS_Na/Anion_cotransporter"/>
</dbReference>
<dbReference type="InterPro" id="IPR036259">
    <property type="entry name" value="MFS_trans_sf"/>
</dbReference>
<feature type="transmembrane region" description="Helical" evidence="7">
    <location>
        <begin position="16"/>
        <end position="34"/>
    </location>
</feature>
<evidence type="ECO:0000256" key="5">
    <source>
        <dbReference type="ARBA" id="ARBA00023136"/>
    </source>
</evidence>
<dbReference type="SUPFAM" id="SSF103473">
    <property type="entry name" value="MFS general substrate transporter"/>
    <property type="match status" value="1"/>
</dbReference>
<comment type="subcellular location">
    <subcellularLocation>
        <location evidence="1">Cell membrane</location>
        <topology evidence="1">Multi-pass membrane protein</topology>
    </subcellularLocation>
</comment>
<evidence type="ECO:0000259" key="8">
    <source>
        <dbReference type="PROSITE" id="PS50850"/>
    </source>
</evidence>
<keyword evidence="5 7" id="KW-0472">Membrane</keyword>
<dbReference type="PROSITE" id="PS50850">
    <property type="entry name" value="MFS"/>
    <property type="match status" value="1"/>
</dbReference>
<feature type="transmembrane region" description="Helical" evidence="7">
    <location>
        <begin position="413"/>
        <end position="432"/>
    </location>
</feature>
<sequence length="441" mass="48986">MDTEIRVGVYNNKKTHVRFLILFFVFIITAISYADRVALSIVGSDLIKEMNLDVATLGRIFSAFGIAYMLMQIPGGYLLDRYGSIKIYAYSLFFWSLFTFLHGFVIFAPAMYIVVSLALLQFLLGVAEAPAFPANTRIVATWFPTKERATAASIFNASQYFSLAVFSPLLSWVTYNFNWQYVFVVMGVIGFIFTLIWSRLVRNPLEHRSVSAAELSYIEQGGAMIHMDKPKVKNKSPSMSNIKKLITNRSMFGIFLSQYFLNTITWFFLVWFPIYLVQAKGFPVVKAGLVAAIPAIFGFSGGILGGVFSDFLLKKGFSLTVARKIPIVIGMLLAACIVLCNYTNNNTIIIILMALAFFGKGFGALGFPVITDTAPKEMVGLCAGIFNVFGNLAPVVTPLVIGTLVKETHSFNAALIYVSCSALMSMCCYLFIVKDIKRFEI</sequence>
<protein>
    <submittedName>
        <fullName evidence="9">MFS transporter</fullName>
    </submittedName>
</protein>
<dbReference type="InterPro" id="IPR011701">
    <property type="entry name" value="MFS"/>
</dbReference>
<evidence type="ECO:0000313" key="10">
    <source>
        <dbReference type="Proteomes" id="UP000697927"/>
    </source>
</evidence>
<feature type="transmembrane region" description="Helical" evidence="7">
    <location>
        <begin position="87"/>
        <end position="107"/>
    </location>
</feature>
<feature type="transmembrane region" description="Helical" evidence="7">
    <location>
        <begin position="252"/>
        <end position="277"/>
    </location>
</feature>
<evidence type="ECO:0000256" key="2">
    <source>
        <dbReference type="ARBA" id="ARBA00022475"/>
    </source>
</evidence>
<feature type="transmembrane region" description="Helical" evidence="7">
    <location>
        <begin position="379"/>
        <end position="401"/>
    </location>
</feature>
<gene>
    <name evidence="9" type="ORF">E2L00_20810</name>
</gene>
<dbReference type="Proteomes" id="UP000697927">
    <property type="component" value="Unassembled WGS sequence"/>
</dbReference>
<organism evidence="9 10">
    <name type="scientific">Cedecea colo</name>
    <dbReference type="NCBI Taxonomy" id="2552946"/>
    <lineage>
        <taxon>Bacteria</taxon>
        <taxon>Pseudomonadati</taxon>
        <taxon>Pseudomonadota</taxon>
        <taxon>Gammaproteobacteria</taxon>
        <taxon>Enterobacterales</taxon>
        <taxon>Enterobacteriaceae</taxon>
        <taxon>Cedecea</taxon>
    </lineage>
</organism>
<dbReference type="PANTHER" id="PTHR11662:SF399">
    <property type="entry name" value="FI19708P1-RELATED"/>
    <property type="match status" value="1"/>
</dbReference>
<dbReference type="NCBIfam" id="TIGR00893">
    <property type="entry name" value="2A0114"/>
    <property type="match status" value="1"/>
</dbReference>
<feature type="transmembrane region" description="Helical" evidence="7">
    <location>
        <begin position="348"/>
        <end position="367"/>
    </location>
</feature>
<feature type="transmembrane region" description="Helical" evidence="7">
    <location>
        <begin position="325"/>
        <end position="342"/>
    </location>
</feature>
<dbReference type="PANTHER" id="PTHR11662">
    <property type="entry name" value="SOLUTE CARRIER FAMILY 17"/>
    <property type="match status" value="1"/>
</dbReference>
<dbReference type="RefSeq" id="WP_167614852.1">
    <property type="nucleotide sequence ID" value="NZ_SOYS01000015.1"/>
</dbReference>
<reference evidence="9 10" key="1">
    <citation type="journal article" date="2020" name="Microorganisms">
        <title>Polyphasic Characterisation of Cedecea colo sp. nov., a New Enteric Bacterium Isolated from the Koala Hindgut.</title>
        <authorList>
            <person name="Boath J.M."/>
            <person name="Dakhal S."/>
            <person name="Van T.T.H."/>
            <person name="Moore R.J."/>
            <person name="Dekiwadia C."/>
            <person name="Macreadie I.G."/>
        </authorList>
    </citation>
    <scope>NUCLEOTIDE SEQUENCE [LARGE SCALE GENOMIC DNA]</scope>
    <source>
        <strain evidence="9 10">ZA</strain>
    </source>
</reference>
<comment type="caution">
    <text evidence="9">The sequence shown here is derived from an EMBL/GenBank/DDBJ whole genome shotgun (WGS) entry which is preliminary data.</text>
</comment>
<name>A0ABX0VSI4_9ENTR</name>
<feature type="domain" description="Major facilitator superfamily (MFS) profile" evidence="8">
    <location>
        <begin position="21"/>
        <end position="437"/>
    </location>
</feature>
<dbReference type="Pfam" id="PF07690">
    <property type="entry name" value="MFS_1"/>
    <property type="match status" value="2"/>
</dbReference>
<dbReference type="PIRSF" id="PIRSF002808">
    <property type="entry name" value="Hexose_phosphate_transp"/>
    <property type="match status" value="1"/>
</dbReference>
<feature type="transmembrane region" description="Helical" evidence="7">
    <location>
        <begin position="179"/>
        <end position="198"/>
    </location>
</feature>
<feature type="transmembrane region" description="Helical" evidence="7">
    <location>
        <begin position="113"/>
        <end position="132"/>
    </location>
</feature>
<evidence type="ECO:0000256" key="1">
    <source>
        <dbReference type="ARBA" id="ARBA00004651"/>
    </source>
</evidence>
<feature type="transmembrane region" description="Helical" evidence="7">
    <location>
        <begin position="153"/>
        <end position="173"/>
    </location>
</feature>
<keyword evidence="10" id="KW-1185">Reference proteome</keyword>
<dbReference type="InterPro" id="IPR020846">
    <property type="entry name" value="MFS_dom"/>
</dbReference>
<feature type="transmembrane region" description="Helical" evidence="7">
    <location>
        <begin position="289"/>
        <end position="313"/>
    </location>
</feature>
<evidence type="ECO:0000256" key="4">
    <source>
        <dbReference type="ARBA" id="ARBA00022989"/>
    </source>
</evidence>
<keyword evidence="4 7" id="KW-1133">Transmembrane helix</keyword>
<dbReference type="EMBL" id="SOYS01000015">
    <property type="protein sequence ID" value="NIY49877.1"/>
    <property type="molecule type" value="Genomic_DNA"/>
</dbReference>
<dbReference type="Gene3D" id="1.20.1250.20">
    <property type="entry name" value="MFS general substrate transporter like domains"/>
    <property type="match status" value="2"/>
</dbReference>
<evidence type="ECO:0000256" key="7">
    <source>
        <dbReference type="SAM" id="Phobius"/>
    </source>
</evidence>
<accession>A0ABX0VSI4</accession>
<evidence type="ECO:0000256" key="6">
    <source>
        <dbReference type="ARBA" id="ARBA00038514"/>
    </source>
</evidence>
<keyword evidence="3 7" id="KW-0812">Transmembrane</keyword>
<feature type="transmembrane region" description="Helical" evidence="7">
    <location>
        <begin position="54"/>
        <end position="75"/>
    </location>
</feature>
<comment type="similarity">
    <text evidence="6">Belongs to the major facilitator superfamily. Phthalate permease family.</text>
</comment>
<proteinExistence type="inferred from homology"/>